<gene>
    <name evidence="2" type="ORF">ACFO3A_12355</name>
</gene>
<proteinExistence type="predicted"/>
<dbReference type="RefSeq" id="WP_377727090.1">
    <property type="nucleotide sequence ID" value="NZ_JBHSEW010000011.1"/>
</dbReference>
<dbReference type="EMBL" id="JBHSEW010000011">
    <property type="protein sequence ID" value="MFC4623003.1"/>
    <property type="molecule type" value="Genomic_DNA"/>
</dbReference>
<feature type="transmembrane region" description="Helical" evidence="1">
    <location>
        <begin position="45"/>
        <end position="72"/>
    </location>
</feature>
<comment type="caution">
    <text evidence="2">The sequence shown here is derived from an EMBL/GenBank/DDBJ whole genome shotgun (WGS) entry which is preliminary data.</text>
</comment>
<keyword evidence="1" id="KW-0472">Membrane</keyword>
<feature type="transmembrane region" description="Helical" evidence="1">
    <location>
        <begin position="78"/>
        <end position="99"/>
    </location>
</feature>
<name>A0ABV9GXS9_9BURK</name>
<sequence length="146" mass="16264">MSLLGLQAWRERLSTYAQEGKQAAHDRLTLAALEWAQERKYWQTIAVLVVAALALGVVAMLLISLAVLVHFWESPQRVAVAWVIAGVWAFAWGLVMYALRSAIVQKRPAFVLTRTELARDLQDMQNWRAQEGKAAPAQAEKGAGHD</sequence>
<dbReference type="Pfam" id="PF07332">
    <property type="entry name" value="Phage_holin_3_6"/>
    <property type="match status" value="1"/>
</dbReference>
<evidence type="ECO:0000256" key="1">
    <source>
        <dbReference type="SAM" id="Phobius"/>
    </source>
</evidence>
<dbReference type="InterPro" id="IPR009937">
    <property type="entry name" value="Phage_holin_3_6"/>
</dbReference>
<reference evidence="3" key="1">
    <citation type="journal article" date="2019" name="Int. J. Syst. Evol. Microbiol.">
        <title>The Global Catalogue of Microorganisms (GCM) 10K type strain sequencing project: providing services to taxonomists for standard genome sequencing and annotation.</title>
        <authorList>
            <consortium name="The Broad Institute Genomics Platform"/>
            <consortium name="The Broad Institute Genome Sequencing Center for Infectious Disease"/>
            <person name="Wu L."/>
            <person name="Ma J."/>
        </authorList>
    </citation>
    <scope>NUCLEOTIDE SEQUENCE [LARGE SCALE GENOMIC DNA]</scope>
    <source>
        <strain evidence="3">JCM 11650</strain>
    </source>
</reference>
<keyword evidence="1" id="KW-0812">Transmembrane</keyword>
<evidence type="ECO:0000313" key="3">
    <source>
        <dbReference type="Proteomes" id="UP001595967"/>
    </source>
</evidence>
<evidence type="ECO:0000313" key="2">
    <source>
        <dbReference type="EMBL" id="MFC4623003.1"/>
    </source>
</evidence>
<keyword evidence="3" id="KW-1185">Reference proteome</keyword>
<accession>A0ABV9GXS9</accession>
<dbReference type="Proteomes" id="UP001595967">
    <property type="component" value="Unassembled WGS sequence"/>
</dbReference>
<protein>
    <submittedName>
        <fullName evidence="2">Phage holin family protein</fullName>
    </submittedName>
</protein>
<organism evidence="2 3">
    <name type="scientific">Comamonas nitrativorans</name>
    <dbReference type="NCBI Taxonomy" id="108437"/>
    <lineage>
        <taxon>Bacteria</taxon>
        <taxon>Pseudomonadati</taxon>
        <taxon>Pseudomonadota</taxon>
        <taxon>Betaproteobacteria</taxon>
        <taxon>Burkholderiales</taxon>
        <taxon>Comamonadaceae</taxon>
        <taxon>Comamonas</taxon>
    </lineage>
</organism>
<keyword evidence="1" id="KW-1133">Transmembrane helix</keyword>